<dbReference type="PANTHER" id="PTHR37164">
    <property type="entry name" value="BACTERIOHEMERYTHRIN"/>
    <property type="match status" value="1"/>
</dbReference>
<gene>
    <name evidence="2" type="ORF">KP005_16525</name>
</gene>
<dbReference type="EMBL" id="CP076724">
    <property type="protein sequence ID" value="QWV96937.1"/>
    <property type="molecule type" value="Genomic_DNA"/>
</dbReference>
<dbReference type="NCBIfam" id="TIGR02481">
    <property type="entry name" value="hemeryth_dom"/>
    <property type="match status" value="1"/>
</dbReference>
<dbReference type="InterPro" id="IPR012827">
    <property type="entry name" value="Hemerythrin_metal-bd"/>
</dbReference>
<accession>A0ABX8JI49</accession>
<keyword evidence="3" id="KW-1185">Reference proteome</keyword>
<dbReference type="CDD" id="cd12107">
    <property type="entry name" value="Hemerythrin"/>
    <property type="match status" value="1"/>
</dbReference>
<dbReference type="Proteomes" id="UP000683493">
    <property type="component" value="Chromosome"/>
</dbReference>
<evidence type="ECO:0000313" key="3">
    <source>
        <dbReference type="Proteomes" id="UP000683493"/>
    </source>
</evidence>
<evidence type="ECO:0000259" key="1">
    <source>
        <dbReference type="Pfam" id="PF01814"/>
    </source>
</evidence>
<feature type="domain" description="Hemerythrin-like" evidence="1">
    <location>
        <begin position="13"/>
        <end position="122"/>
    </location>
</feature>
<dbReference type="InterPro" id="IPR012312">
    <property type="entry name" value="Hemerythrin-like"/>
</dbReference>
<proteinExistence type="predicted"/>
<dbReference type="PANTHER" id="PTHR37164:SF1">
    <property type="entry name" value="BACTERIOHEMERYTHRIN"/>
    <property type="match status" value="1"/>
</dbReference>
<protein>
    <recommendedName>
        <fullName evidence="1">Hemerythrin-like domain-containing protein</fullName>
    </recommendedName>
</protein>
<sequence>MFNTKWTSDLVVGIEDIDQCHKYVVEKINEAYDRFMTGPPPEGYIFDEILVYMAQCFDYEQMLMMDTCYPDFLAHRDEHEIFRQRMIDIRSPRNASSSLSIDQLVILDHWVSHHIRECDAKLGAFVGDLSEPQGRCKIA</sequence>
<dbReference type="InterPro" id="IPR050669">
    <property type="entry name" value="Hemerythrin"/>
</dbReference>
<evidence type="ECO:0000313" key="2">
    <source>
        <dbReference type="EMBL" id="QWV96937.1"/>
    </source>
</evidence>
<name>A0ABX8JI49_9BACT</name>
<dbReference type="Pfam" id="PF01814">
    <property type="entry name" value="Hemerythrin"/>
    <property type="match status" value="1"/>
</dbReference>
<organism evidence="2 3">
    <name type="scientific">Geomonas diazotrophica</name>
    <dbReference type="NCBI Taxonomy" id="2843197"/>
    <lineage>
        <taxon>Bacteria</taxon>
        <taxon>Pseudomonadati</taxon>
        <taxon>Thermodesulfobacteriota</taxon>
        <taxon>Desulfuromonadia</taxon>
        <taxon>Geobacterales</taxon>
        <taxon>Geobacteraceae</taxon>
        <taxon>Geomonas</taxon>
    </lineage>
</organism>
<reference evidence="2 3" key="1">
    <citation type="submission" date="2021-06" db="EMBL/GenBank/DDBJ databases">
        <title>Gemonas diversity in paddy soil.</title>
        <authorList>
            <person name="Liu G."/>
        </authorList>
    </citation>
    <scope>NUCLEOTIDE SEQUENCE [LARGE SCALE GENOMIC DNA]</scope>
    <source>
        <strain evidence="2 3">RG29</strain>
    </source>
</reference>